<organism evidence="1 2">
    <name type="scientific">Ceratodon purpureus</name>
    <name type="common">Fire moss</name>
    <name type="synonym">Dicranum purpureum</name>
    <dbReference type="NCBI Taxonomy" id="3225"/>
    <lineage>
        <taxon>Eukaryota</taxon>
        <taxon>Viridiplantae</taxon>
        <taxon>Streptophyta</taxon>
        <taxon>Embryophyta</taxon>
        <taxon>Bryophyta</taxon>
        <taxon>Bryophytina</taxon>
        <taxon>Bryopsida</taxon>
        <taxon>Dicranidae</taxon>
        <taxon>Pseudoditrichales</taxon>
        <taxon>Ditrichaceae</taxon>
        <taxon>Ceratodon</taxon>
    </lineage>
</organism>
<proteinExistence type="predicted"/>
<keyword evidence="2" id="KW-1185">Reference proteome</keyword>
<reference evidence="1" key="1">
    <citation type="submission" date="2020-06" db="EMBL/GenBank/DDBJ databases">
        <title>WGS assembly of Ceratodon purpureus strain R40.</title>
        <authorList>
            <person name="Carey S.B."/>
            <person name="Jenkins J."/>
            <person name="Shu S."/>
            <person name="Lovell J.T."/>
            <person name="Sreedasyam A."/>
            <person name="Maumus F."/>
            <person name="Tiley G.P."/>
            <person name="Fernandez-Pozo N."/>
            <person name="Barry K."/>
            <person name="Chen C."/>
            <person name="Wang M."/>
            <person name="Lipzen A."/>
            <person name="Daum C."/>
            <person name="Saski C.A."/>
            <person name="Payton A.C."/>
            <person name="Mcbreen J.C."/>
            <person name="Conrad R.E."/>
            <person name="Kollar L.M."/>
            <person name="Olsson S."/>
            <person name="Huttunen S."/>
            <person name="Landis J.B."/>
            <person name="Wickett N.J."/>
            <person name="Johnson M.G."/>
            <person name="Rensing S.A."/>
            <person name="Grimwood J."/>
            <person name="Schmutz J."/>
            <person name="Mcdaniel S.F."/>
        </authorList>
    </citation>
    <scope>NUCLEOTIDE SEQUENCE</scope>
    <source>
        <strain evidence="1">R40</strain>
    </source>
</reference>
<sequence length="61" mass="7010">MLHLLLPNSDPWWGKNRLILASCSVRSLLLLMSLHMARSHQLALLRVRRADGSPMRTLYTV</sequence>
<dbReference type="AlphaFoldDB" id="A0A8T0J774"/>
<evidence type="ECO:0000313" key="2">
    <source>
        <dbReference type="Proteomes" id="UP000822688"/>
    </source>
</evidence>
<dbReference type="Proteomes" id="UP000822688">
    <property type="component" value="Chromosome 1"/>
</dbReference>
<name>A0A8T0J774_CERPU</name>
<protein>
    <submittedName>
        <fullName evidence="1">Uncharacterized protein</fullName>
    </submittedName>
</protein>
<accession>A0A8T0J774</accession>
<gene>
    <name evidence="1" type="ORF">KC19_1G179500</name>
</gene>
<comment type="caution">
    <text evidence="1">The sequence shown here is derived from an EMBL/GenBank/DDBJ whole genome shotgun (WGS) entry which is preliminary data.</text>
</comment>
<evidence type="ECO:0000313" key="1">
    <source>
        <dbReference type="EMBL" id="KAG0591497.1"/>
    </source>
</evidence>
<dbReference type="EMBL" id="CM026421">
    <property type="protein sequence ID" value="KAG0591497.1"/>
    <property type="molecule type" value="Genomic_DNA"/>
</dbReference>